<reference evidence="2" key="1">
    <citation type="submission" date="2021-01" db="EMBL/GenBank/DDBJ databases">
        <title>Caligus Genome Assembly.</title>
        <authorList>
            <person name="Gallardo-Escarate C."/>
        </authorList>
    </citation>
    <scope>NUCLEOTIDE SEQUENCE [LARGE SCALE GENOMIC DNA]</scope>
</reference>
<dbReference type="AlphaFoldDB" id="A0A7T8HL63"/>
<gene>
    <name evidence="1" type="ORF">FKW44_013441</name>
</gene>
<name>A0A7T8HL63_CALRO</name>
<dbReference type="GO" id="GO:0003676">
    <property type="term" value="F:nucleic acid binding"/>
    <property type="evidence" value="ECO:0007669"/>
    <property type="project" value="InterPro"/>
</dbReference>
<dbReference type="Proteomes" id="UP000595437">
    <property type="component" value="Chromosome 8"/>
</dbReference>
<accession>A0A7T8HL63</accession>
<organism evidence="1 2">
    <name type="scientific">Caligus rogercresseyi</name>
    <name type="common">Sea louse</name>
    <dbReference type="NCBI Taxonomy" id="217165"/>
    <lineage>
        <taxon>Eukaryota</taxon>
        <taxon>Metazoa</taxon>
        <taxon>Ecdysozoa</taxon>
        <taxon>Arthropoda</taxon>
        <taxon>Crustacea</taxon>
        <taxon>Multicrustacea</taxon>
        <taxon>Hexanauplia</taxon>
        <taxon>Copepoda</taxon>
        <taxon>Siphonostomatoida</taxon>
        <taxon>Caligidae</taxon>
        <taxon>Caligus</taxon>
    </lineage>
</organism>
<dbReference type="EMBL" id="CP045897">
    <property type="protein sequence ID" value="QQP51944.1"/>
    <property type="molecule type" value="Genomic_DNA"/>
</dbReference>
<evidence type="ECO:0000313" key="1">
    <source>
        <dbReference type="EMBL" id="QQP51944.1"/>
    </source>
</evidence>
<sequence>MSKRKEHKPRVTESARHICGWSQEVHQGTIRGRPCPSSPGAWGPPVVVPWMASVASGTPYTFQKDSAPAHTAKLVQSWLKKNVPNDWDFNH</sequence>
<proteinExistence type="predicted"/>
<evidence type="ECO:0000313" key="2">
    <source>
        <dbReference type="Proteomes" id="UP000595437"/>
    </source>
</evidence>
<dbReference type="InterPro" id="IPR036397">
    <property type="entry name" value="RNaseH_sf"/>
</dbReference>
<keyword evidence="2" id="KW-1185">Reference proteome</keyword>
<dbReference type="Gene3D" id="3.30.420.10">
    <property type="entry name" value="Ribonuclease H-like superfamily/Ribonuclease H"/>
    <property type="match status" value="1"/>
</dbReference>
<protein>
    <submittedName>
        <fullName evidence="1">Transposable element tcb1 transposase</fullName>
    </submittedName>
</protein>